<reference evidence="5" key="2">
    <citation type="journal article" date="2017" name="J. Anim. Genet.">
        <title>Multiple reference genome sequences of hot pepper reveal the massive evolution of plant disease resistance genes by retroduplication.</title>
        <authorList>
            <person name="Kim S."/>
            <person name="Park J."/>
            <person name="Yeom S.-I."/>
            <person name="Kim Y.-M."/>
            <person name="Seo E."/>
            <person name="Kim K.-T."/>
            <person name="Kim M.-S."/>
            <person name="Lee J.M."/>
            <person name="Cheong K."/>
            <person name="Shin H.-S."/>
            <person name="Kim S.-B."/>
            <person name="Han K."/>
            <person name="Lee J."/>
            <person name="Park M."/>
            <person name="Lee H.-A."/>
            <person name="Lee H.-Y."/>
            <person name="Lee Y."/>
            <person name="Oh S."/>
            <person name="Lee J.H."/>
            <person name="Choi E."/>
            <person name="Choi E."/>
            <person name="Lee S.E."/>
            <person name="Jeon J."/>
            <person name="Kim H."/>
            <person name="Choi G."/>
            <person name="Song H."/>
            <person name="Lee J."/>
            <person name="Lee S.-C."/>
            <person name="Kwon J.-K."/>
            <person name="Lee H.-Y."/>
            <person name="Koo N."/>
            <person name="Hong Y."/>
            <person name="Kim R.W."/>
            <person name="Kang W.-H."/>
            <person name="Huh J.H."/>
            <person name="Kang B.-C."/>
            <person name="Yang T.-J."/>
            <person name="Lee Y.-H."/>
            <person name="Bennetzen J.L."/>
            <person name="Choi D."/>
        </authorList>
    </citation>
    <scope>NUCLEOTIDE SEQUENCE [LARGE SCALE GENOMIC DNA]</scope>
    <source>
        <strain evidence="5">cv. PBC81</strain>
    </source>
</reference>
<evidence type="ECO:0000313" key="4">
    <source>
        <dbReference type="EMBL" id="PHT45852.1"/>
    </source>
</evidence>
<evidence type="ECO:0000256" key="1">
    <source>
        <dbReference type="SAM" id="MobiDB-lite"/>
    </source>
</evidence>
<dbReference type="OrthoDB" id="1932706at2759"/>
<dbReference type="Pfam" id="PF12090">
    <property type="entry name" value="Spt20_SEP"/>
    <property type="match status" value="1"/>
</dbReference>
<feature type="region of interest" description="Disordered" evidence="1">
    <location>
        <begin position="1161"/>
        <end position="1181"/>
    </location>
</feature>
<dbReference type="Proteomes" id="UP000224567">
    <property type="component" value="Unassembled WGS sequence"/>
</dbReference>
<feature type="region of interest" description="Disordered" evidence="1">
    <location>
        <begin position="919"/>
        <end position="958"/>
    </location>
</feature>
<dbReference type="InterPro" id="IPR046467">
    <property type="entry name" value="PHL_dom"/>
</dbReference>
<reference evidence="4 5" key="1">
    <citation type="journal article" date="2017" name="Genome Biol.">
        <title>New reference genome sequences of hot pepper reveal the massive evolution of plant disease-resistance genes by retroduplication.</title>
        <authorList>
            <person name="Kim S."/>
            <person name="Park J."/>
            <person name="Yeom S.I."/>
            <person name="Kim Y.M."/>
            <person name="Seo E."/>
            <person name="Kim K.T."/>
            <person name="Kim M.S."/>
            <person name="Lee J.M."/>
            <person name="Cheong K."/>
            <person name="Shin H.S."/>
            <person name="Kim S.B."/>
            <person name="Han K."/>
            <person name="Lee J."/>
            <person name="Park M."/>
            <person name="Lee H.A."/>
            <person name="Lee H.Y."/>
            <person name="Lee Y."/>
            <person name="Oh S."/>
            <person name="Lee J.H."/>
            <person name="Choi E."/>
            <person name="Choi E."/>
            <person name="Lee S.E."/>
            <person name="Jeon J."/>
            <person name="Kim H."/>
            <person name="Choi G."/>
            <person name="Song H."/>
            <person name="Lee J."/>
            <person name="Lee S.C."/>
            <person name="Kwon J.K."/>
            <person name="Lee H.Y."/>
            <person name="Koo N."/>
            <person name="Hong Y."/>
            <person name="Kim R.W."/>
            <person name="Kang W.H."/>
            <person name="Huh J.H."/>
            <person name="Kang B.C."/>
            <person name="Yang T.J."/>
            <person name="Lee Y.H."/>
            <person name="Bennetzen J.L."/>
            <person name="Choi D."/>
        </authorList>
    </citation>
    <scope>NUCLEOTIDE SEQUENCE [LARGE SCALE GENOMIC DNA]</scope>
    <source>
        <strain evidence="5">cv. PBC81</strain>
    </source>
</reference>
<evidence type="ECO:0000313" key="5">
    <source>
        <dbReference type="Proteomes" id="UP000224567"/>
    </source>
</evidence>
<feature type="domain" description="Spt20-like SEP" evidence="2">
    <location>
        <begin position="66"/>
        <end position="219"/>
    </location>
</feature>
<dbReference type="STRING" id="33114.A0A2G2WKV8"/>
<dbReference type="GO" id="GO:0006357">
    <property type="term" value="P:regulation of transcription by RNA polymerase II"/>
    <property type="evidence" value="ECO:0007669"/>
    <property type="project" value="TreeGrafter"/>
</dbReference>
<evidence type="ECO:0000259" key="2">
    <source>
        <dbReference type="Pfam" id="PF12090"/>
    </source>
</evidence>
<dbReference type="PANTHER" id="PTHR13526:SF8">
    <property type="entry name" value="TRANSCRIPTION FACTOR SPT20 HOMOLOG"/>
    <property type="match status" value="1"/>
</dbReference>
<feature type="compositionally biased region" description="Low complexity" evidence="1">
    <location>
        <begin position="882"/>
        <end position="892"/>
    </location>
</feature>
<feature type="region of interest" description="Disordered" evidence="1">
    <location>
        <begin position="595"/>
        <end position="671"/>
    </location>
</feature>
<feature type="compositionally biased region" description="Low complexity" evidence="1">
    <location>
        <begin position="1243"/>
        <end position="1267"/>
    </location>
</feature>
<sequence length="1327" mass="144116">MGISFKVSKTGTRFRPKQVVQPEKEDDDDVAFAATKENQSNSASAAVKLTGAVVVHGSKDVTKVPDNEVSFTLCLFLDGYSIGKPFENEYGHQTSENVPKLLHPYDRASETLFSAIESGHLPGDILEDIPCKYVDGTLVCEVRDYRKCFSEVGQNVPSVTGCPIINRICLKMSLENVVKDIPLISDSGWTYGDMMEVESRILRALQPQLCLDPSPKLDRFCNNGASPKITLGIGNLRRRRLRQLPDVIATSNDKIHGKNICIDRVPESSRSGDTGQLMPQPAHENLIRQNNGPTNMLALRSNSFGSETSIPASPSVSHQPKYQMGVVSPRIMQDHRSGVSNASVASPAAPEMMLSYADAMSSGAASLHGKRENHEGQASALSNLSKRARFTHMSADSNQQQLIGGQIDGSHAPDLHWKNPLLQQHSVPRGIPYANTNIQKYPQHIFEGGLNQEAGTMPFTAGQQGIKYNLKEEPAEIERLEKLEPGRTKNEMQVVESDMNLMESQQARLKHRLPQQFIRSGFPQAPWNGLGQPLENSLRKEDPFQNRKIVHSPRVSAGGLPQSPLSSKSGEFSNGSVGAQYGSAVTSGLIQSMKEKQGATSVAPAGGTTSMTSSANDSMQRQHQAQIAAKRRSNSASKNPVMSGVGSPASVSTMNLPVNANSPPVGSTHSTDQTMLERFSKIEMLTARFQLNPKKSKIEEYSSKKPNAFPTQQLLIHLSNDLNNENVKDESCKMSLSKSLIGGSTNVCKRRVLNILLPILQGNGSYVHKLRTRMIMSEKPNDGTVALCIGEIEEADFTAAEDYFPTLPNTHFADLLAAQFSSLMAHEGYHVEDNVLPRPISMNRASSNQTNMPGMPLNGAVADLQQYSEGVSGQLSNELGRSSNAINSSINSPQNMQGQRILPSGNAQALQISQGLLTGVSMPSRPQQSDPLSPLQQQQQQQQQQNQHPLIQQQHPQLQRSQLMLASNPLAHLNTTGQNSMHLGNQMANKPSALQLQLLQQQQQQQQQQLQPQQSQSQHPQMQRKMMMGLGNVGMGNISNNIAALGGLSNVMGMGGVRGVGGPGISAPMGAIAGMGNISQNTINMSQASNISNQISQQYRSGALTPQQAVLMHTKLRMAQNRSNMLGNPQSSLGGITGNRQMHPGSTGLSILGSLNRANMNPMQRPGMGPMGPPKLMAGMNHYMNPQQQQQQQQQIQLQQQQMQQQHIQQQQQLQQQQQETASPLQAVVSPPPVGSPSNMAIPQQMNQNSQQPQQQQQQASPQQMSQRTPLSPQLSSGAIHPMSTGNPEACPASPQLSSQTMGSVGSITNSPMELQGVNKSNSINNA</sequence>
<protein>
    <submittedName>
        <fullName evidence="4">Uncharacterized protein</fullName>
    </submittedName>
</protein>
<dbReference type="EMBL" id="MLFT02000006">
    <property type="protein sequence ID" value="PHT45852.1"/>
    <property type="molecule type" value="Genomic_DNA"/>
</dbReference>
<dbReference type="InterPro" id="IPR021950">
    <property type="entry name" value="Spt20"/>
</dbReference>
<accession>A0A2G2WKV8</accession>
<feature type="region of interest" description="Disordered" evidence="1">
    <location>
        <begin position="545"/>
        <end position="573"/>
    </location>
</feature>
<gene>
    <name evidence="4" type="ORF">CQW23_15010</name>
</gene>
<dbReference type="Pfam" id="PF20474">
    <property type="entry name" value="PHL"/>
    <property type="match status" value="1"/>
</dbReference>
<dbReference type="InterPro" id="IPR046468">
    <property type="entry name" value="Spt20-like_SEP"/>
</dbReference>
<dbReference type="GO" id="GO:0003712">
    <property type="term" value="F:transcription coregulator activity"/>
    <property type="evidence" value="ECO:0007669"/>
    <property type="project" value="InterPro"/>
</dbReference>
<dbReference type="PANTHER" id="PTHR13526">
    <property type="entry name" value="TRANSCRIPTION FACTOR SPT20 HOMOLOG"/>
    <property type="match status" value="1"/>
</dbReference>
<feature type="compositionally biased region" description="Polar residues" evidence="1">
    <location>
        <begin position="1268"/>
        <end position="1277"/>
    </location>
</feature>
<evidence type="ECO:0000259" key="3">
    <source>
        <dbReference type="Pfam" id="PF20474"/>
    </source>
</evidence>
<feature type="region of interest" description="Disordered" evidence="1">
    <location>
        <begin position="1"/>
        <end position="27"/>
    </location>
</feature>
<feature type="compositionally biased region" description="Polar residues" evidence="1">
    <location>
        <begin position="1295"/>
        <end position="1327"/>
    </location>
</feature>
<name>A0A2G2WKV8_CAPBA</name>
<comment type="caution">
    <text evidence="4">The sequence shown here is derived from an EMBL/GenBank/DDBJ whole genome shotgun (WGS) entry which is preliminary data.</text>
</comment>
<feature type="compositionally biased region" description="Polar residues" evidence="1">
    <location>
        <begin position="563"/>
        <end position="573"/>
    </location>
</feature>
<dbReference type="GO" id="GO:0000124">
    <property type="term" value="C:SAGA complex"/>
    <property type="evidence" value="ECO:0007669"/>
    <property type="project" value="InterPro"/>
</dbReference>
<feature type="compositionally biased region" description="Low complexity" evidence="1">
    <location>
        <begin position="1161"/>
        <end position="1180"/>
    </location>
</feature>
<keyword evidence="5" id="KW-1185">Reference proteome</keyword>
<feature type="compositionally biased region" description="Polar residues" evidence="1">
    <location>
        <begin position="649"/>
        <end position="671"/>
    </location>
</feature>
<feature type="compositionally biased region" description="Low complexity" evidence="1">
    <location>
        <begin position="923"/>
        <end position="958"/>
    </location>
</feature>
<organism evidence="4 5">
    <name type="scientific">Capsicum baccatum</name>
    <name type="common">Peruvian pepper</name>
    <dbReference type="NCBI Taxonomy" id="33114"/>
    <lineage>
        <taxon>Eukaryota</taxon>
        <taxon>Viridiplantae</taxon>
        <taxon>Streptophyta</taxon>
        <taxon>Embryophyta</taxon>
        <taxon>Tracheophyta</taxon>
        <taxon>Spermatophyta</taxon>
        <taxon>Magnoliopsida</taxon>
        <taxon>eudicotyledons</taxon>
        <taxon>Gunneridae</taxon>
        <taxon>Pentapetalae</taxon>
        <taxon>asterids</taxon>
        <taxon>lamiids</taxon>
        <taxon>Solanales</taxon>
        <taxon>Solanaceae</taxon>
        <taxon>Solanoideae</taxon>
        <taxon>Capsiceae</taxon>
        <taxon>Capsicum</taxon>
    </lineage>
</organism>
<proteinExistence type="predicted"/>
<feature type="region of interest" description="Disordered" evidence="1">
    <location>
        <begin position="874"/>
        <end position="900"/>
    </location>
</feature>
<feature type="region of interest" description="Disordered" evidence="1">
    <location>
        <begin position="1222"/>
        <end position="1327"/>
    </location>
</feature>
<feature type="domain" description="PHL" evidence="3">
    <location>
        <begin position="688"/>
        <end position="839"/>
    </location>
</feature>
<feature type="compositionally biased region" description="Polar residues" evidence="1">
    <location>
        <begin position="607"/>
        <end position="625"/>
    </location>
</feature>